<protein>
    <submittedName>
        <fullName evidence="5">Benzoate 4-monooxygenase cytochrome P450</fullName>
    </submittedName>
</protein>
<dbReference type="RefSeq" id="XP_013324395.1">
    <property type="nucleotide sequence ID" value="XM_013468941.1"/>
</dbReference>
<comment type="similarity">
    <text evidence="2">Belongs to the cytochrome P450 family.</text>
</comment>
<dbReference type="Proteomes" id="UP000053958">
    <property type="component" value="Unassembled WGS sequence"/>
</dbReference>
<keyword evidence="5" id="KW-0503">Monooxygenase</keyword>
<dbReference type="EMBL" id="LASV01000555">
    <property type="protein sequence ID" value="KKA17783.1"/>
    <property type="molecule type" value="Genomic_DNA"/>
</dbReference>
<keyword evidence="5" id="KW-0560">Oxidoreductase</keyword>
<sequence>IIKFEPQVDKLLELLGTEFDALTKAGQPVEFDRWFNYFAFDVLGEVTFSQPFRFLETGTDIRNAIANTRALALYISVMGHYAWLHHLTLGNPMLSRLGLQPSSHIFDTCLAALDARKQNPDVRNDMVEHWMRMQQKYPDAWPRMRFSPRQLPLSAQELIRRVLPYKPFSIIFFGILSTSNAFGRKSILRPRMDSSPRSSRTQRLRSCRTCKPVFSFLKTVLSVNPWVFHRNPELFGLDCDSFIPERWLDAGRSKKMDSFLIHVSSQLHNPFSLALLINVVQRQWGAGYNQCPGRNLAHFEISKVTATLVRDYEMEQIDPHKPWRFETHFTAVPYDWQKT</sequence>
<dbReference type="AlphaFoldDB" id="A0A0F4YJL8"/>
<dbReference type="GO" id="GO:0020037">
    <property type="term" value="F:heme binding"/>
    <property type="evidence" value="ECO:0007669"/>
    <property type="project" value="InterPro"/>
</dbReference>
<gene>
    <name evidence="5" type="ORF">T310_8273</name>
</gene>
<keyword evidence="4" id="KW-0408">Iron</keyword>
<dbReference type="Gene3D" id="1.10.630.10">
    <property type="entry name" value="Cytochrome P450"/>
    <property type="match status" value="2"/>
</dbReference>
<dbReference type="SUPFAM" id="SSF48264">
    <property type="entry name" value="Cytochrome P450"/>
    <property type="match status" value="2"/>
</dbReference>
<evidence type="ECO:0000256" key="4">
    <source>
        <dbReference type="ARBA" id="ARBA00023004"/>
    </source>
</evidence>
<dbReference type="InterPro" id="IPR001128">
    <property type="entry name" value="Cyt_P450"/>
</dbReference>
<dbReference type="GO" id="GO:0004497">
    <property type="term" value="F:monooxygenase activity"/>
    <property type="evidence" value="ECO:0007669"/>
    <property type="project" value="UniProtKB-KW"/>
</dbReference>
<keyword evidence="3" id="KW-0479">Metal-binding</keyword>
<evidence type="ECO:0000256" key="2">
    <source>
        <dbReference type="ARBA" id="ARBA00010617"/>
    </source>
</evidence>
<dbReference type="InterPro" id="IPR050121">
    <property type="entry name" value="Cytochrome_P450_monoxygenase"/>
</dbReference>
<dbReference type="PANTHER" id="PTHR24305">
    <property type="entry name" value="CYTOCHROME P450"/>
    <property type="match status" value="1"/>
</dbReference>
<proteinExistence type="inferred from homology"/>
<dbReference type="GeneID" id="25320533"/>
<dbReference type="GO" id="GO:0016705">
    <property type="term" value="F:oxidoreductase activity, acting on paired donors, with incorporation or reduction of molecular oxygen"/>
    <property type="evidence" value="ECO:0007669"/>
    <property type="project" value="InterPro"/>
</dbReference>
<comment type="cofactor">
    <cofactor evidence="1">
        <name>heme</name>
        <dbReference type="ChEBI" id="CHEBI:30413"/>
    </cofactor>
</comment>
<evidence type="ECO:0000256" key="3">
    <source>
        <dbReference type="ARBA" id="ARBA00022723"/>
    </source>
</evidence>
<dbReference type="GO" id="GO:0005506">
    <property type="term" value="F:iron ion binding"/>
    <property type="evidence" value="ECO:0007669"/>
    <property type="project" value="InterPro"/>
</dbReference>
<evidence type="ECO:0000313" key="6">
    <source>
        <dbReference type="Proteomes" id="UP000053958"/>
    </source>
</evidence>
<dbReference type="InterPro" id="IPR036396">
    <property type="entry name" value="Cyt_P450_sf"/>
</dbReference>
<dbReference type="PANTHER" id="PTHR24305:SF232">
    <property type="entry name" value="P450, PUTATIVE (EUROFUNG)-RELATED"/>
    <property type="match status" value="1"/>
</dbReference>
<keyword evidence="6" id="KW-1185">Reference proteome</keyword>
<evidence type="ECO:0000256" key="1">
    <source>
        <dbReference type="ARBA" id="ARBA00001971"/>
    </source>
</evidence>
<name>A0A0F4YJL8_RASE3</name>
<feature type="non-terminal residue" evidence="5">
    <location>
        <position position="1"/>
    </location>
</feature>
<evidence type="ECO:0000313" key="5">
    <source>
        <dbReference type="EMBL" id="KKA17783.1"/>
    </source>
</evidence>
<organism evidence="5 6">
    <name type="scientific">Rasamsonia emersonii (strain ATCC 16479 / CBS 393.64 / IMI 116815)</name>
    <dbReference type="NCBI Taxonomy" id="1408163"/>
    <lineage>
        <taxon>Eukaryota</taxon>
        <taxon>Fungi</taxon>
        <taxon>Dikarya</taxon>
        <taxon>Ascomycota</taxon>
        <taxon>Pezizomycotina</taxon>
        <taxon>Eurotiomycetes</taxon>
        <taxon>Eurotiomycetidae</taxon>
        <taxon>Eurotiales</taxon>
        <taxon>Trichocomaceae</taxon>
        <taxon>Rasamsonia</taxon>
    </lineage>
</organism>
<reference evidence="5 6" key="1">
    <citation type="submission" date="2015-04" db="EMBL/GenBank/DDBJ databases">
        <authorList>
            <person name="Heijne W.H."/>
            <person name="Fedorova N.D."/>
            <person name="Nierman W.C."/>
            <person name="Vollebregt A.W."/>
            <person name="Zhao Z."/>
            <person name="Wu L."/>
            <person name="Kumar M."/>
            <person name="Stam H."/>
            <person name="van den Berg M.A."/>
            <person name="Pel H.J."/>
        </authorList>
    </citation>
    <scope>NUCLEOTIDE SEQUENCE [LARGE SCALE GENOMIC DNA]</scope>
    <source>
        <strain evidence="5 6">CBS 393.64</strain>
    </source>
</reference>
<dbReference type="STRING" id="1408163.A0A0F4YJL8"/>
<dbReference type="Pfam" id="PF00067">
    <property type="entry name" value="p450"/>
    <property type="match status" value="1"/>
</dbReference>
<comment type="caution">
    <text evidence="5">The sequence shown here is derived from an EMBL/GenBank/DDBJ whole genome shotgun (WGS) entry which is preliminary data.</text>
</comment>
<accession>A0A0F4YJL8</accession>
<dbReference type="OrthoDB" id="3934656at2759"/>